<dbReference type="Gene3D" id="3.40.50.720">
    <property type="entry name" value="NAD(P)-binding Rossmann-like Domain"/>
    <property type="match status" value="1"/>
</dbReference>
<evidence type="ECO:0000259" key="1">
    <source>
        <dbReference type="Pfam" id="PF01408"/>
    </source>
</evidence>
<dbReference type="Pfam" id="PF22725">
    <property type="entry name" value="GFO_IDH_MocA_C3"/>
    <property type="match status" value="1"/>
</dbReference>
<evidence type="ECO:0000313" key="4">
    <source>
        <dbReference type="Proteomes" id="UP000006190"/>
    </source>
</evidence>
<dbReference type="InterPro" id="IPR000683">
    <property type="entry name" value="Gfo/Idh/MocA-like_OxRdtase_N"/>
</dbReference>
<dbReference type="Gene3D" id="3.30.360.10">
    <property type="entry name" value="Dihydrodipicolinate Reductase, domain 2"/>
    <property type="match status" value="1"/>
</dbReference>
<gene>
    <name evidence="3" type="ORF">HMPREF9708_00486</name>
</gene>
<evidence type="ECO:0000313" key="3">
    <source>
        <dbReference type="EMBL" id="EHR37857.1"/>
    </source>
</evidence>
<dbReference type="EMBL" id="AGEG01000003">
    <property type="protein sequence ID" value="EHR37857.1"/>
    <property type="molecule type" value="Genomic_DNA"/>
</dbReference>
<dbReference type="InterPro" id="IPR036291">
    <property type="entry name" value="NAD(P)-bd_dom_sf"/>
</dbReference>
<proteinExistence type="predicted"/>
<dbReference type="eggNOG" id="COG0673">
    <property type="taxonomic scope" value="Bacteria"/>
</dbReference>
<dbReference type="SUPFAM" id="SSF51735">
    <property type="entry name" value="NAD(P)-binding Rossmann-fold domains"/>
    <property type="match status" value="1"/>
</dbReference>
<dbReference type="InterPro" id="IPR055170">
    <property type="entry name" value="GFO_IDH_MocA-like_dom"/>
</dbReference>
<dbReference type="RefSeq" id="WP_006308487.1">
    <property type="nucleotide sequence ID" value="NZ_JH601133.1"/>
</dbReference>
<organism evidence="3 4">
    <name type="scientific">Facklamia languida CCUG 37842</name>
    <dbReference type="NCBI Taxonomy" id="883113"/>
    <lineage>
        <taxon>Bacteria</taxon>
        <taxon>Bacillati</taxon>
        <taxon>Bacillota</taxon>
        <taxon>Bacilli</taxon>
        <taxon>Lactobacillales</taxon>
        <taxon>Aerococcaceae</taxon>
        <taxon>Facklamia</taxon>
    </lineage>
</organism>
<feature type="domain" description="GFO/IDH/MocA-like oxidoreductase" evidence="2">
    <location>
        <begin position="174"/>
        <end position="244"/>
    </location>
</feature>
<comment type="caution">
    <text evidence="3">The sequence shown here is derived from an EMBL/GenBank/DDBJ whole genome shotgun (WGS) entry which is preliminary data.</text>
</comment>
<dbReference type="GO" id="GO:0000166">
    <property type="term" value="F:nucleotide binding"/>
    <property type="evidence" value="ECO:0007669"/>
    <property type="project" value="InterPro"/>
</dbReference>
<dbReference type="PATRIC" id="fig|883113.3.peg.488"/>
<feature type="domain" description="Gfo/Idh/MocA-like oxidoreductase N-terminal" evidence="1">
    <location>
        <begin position="2"/>
        <end position="118"/>
    </location>
</feature>
<sequence length="336" mass="38474">MLNFATIGTSWITSQMIEAARLTQHYHLKAVHSRHLDKAKQFQQDHGADYYTTDISTLLYDPEIQVVYIATPNSTHVDYALQAVEAKKHVIIEKPMFTSSAQWHQVYDLAQENQVRIFEAALHYHSRNYSRLRPLIKQKIESCQQPVMGANFNIGQYSSKYEAYLEARENGWQVPNVFSATYAGGSLMDLGVYPLYIAIDLFGMPQTVRYHAINDGQKIDLFGTIVLTYAKFQVTIFVSKAVHSILASEIYVGEETFVIDNISRIDKAKLVNKQGESVQLINYLPANPMYDELMTFAEVIQSPGDIHHEVRYENWRQLSLQVTQVMDLLRQSAKLI</sequence>
<evidence type="ECO:0000259" key="2">
    <source>
        <dbReference type="Pfam" id="PF22725"/>
    </source>
</evidence>
<accession>H3NI58</accession>
<dbReference type="STRING" id="883113.HMPREF9708_00486"/>
<protein>
    <submittedName>
        <fullName evidence="3">Uncharacterized protein</fullName>
    </submittedName>
</protein>
<dbReference type="PANTHER" id="PTHR43054">
    <property type="match status" value="1"/>
</dbReference>
<name>H3NI58_9LACT</name>
<reference evidence="3 4" key="1">
    <citation type="submission" date="2012-01" db="EMBL/GenBank/DDBJ databases">
        <title>The Genome Sequence of Facklamia languida CCUG 37842.</title>
        <authorList>
            <consortium name="The Broad Institute Genome Sequencing Platform"/>
            <person name="Earl A."/>
            <person name="Ward D."/>
            <person name="Feldgarden M."/>
            <person name="Gevers D."/>
            <person name="Huys G."/>
            <person name="Young S.K."/>
            <person name="Zeng Q."/>
            <person name="Gargeya S."/>
            <person name="Fitzgerald M."/>
            <person name="Haas B."/>
            <person name="Abouelleil A."/>
            <person name="Alvarado L."/>
            <person name="Arachchi H.M."/>
            <person name="Berlin A."/>
            <person name="Chapman S.B."/>
            <person name="Gearin G."/>
            <person name="Goldberg J."/>
            <person name="Griggs A."/>
            <person name="Gujja S."/>
            <person name="Hansen M."/>
            <person name="Heiman D."/>
            <person name="Howarth C."/>
            <person name="Larimer J."/>
            <person name="Lui A."/>
            <person name="MacDonald P.J.P."/>
            <person name="McCowen C."/>
            <person name="Montmayeur A."/>
            <person name="Murphy C."/>
            <person name="Neiman D."/>
            <person name="Pearson M."/>
            <person name="Priest M."/>
            <person name="Roberts A."/>
            <person name="Saif S."/>
            <person name="Shea T."/>
            <person name="Sisk P."/>
            <person name="Stolte C."/>
            <person name="Sykes S."/>
            <person name="Wortman J."/>
            <person name="Nusbaum C."/>
            <person name="Birren B."/>
        </authorList>
    </citation>
    <scope>NUCLEOTIDE SEQUENCE [LARGE SCALE GENOMIC DNA]</scope>
    <source>
        <strain evidence="3 4">CCUG 37842</strain>
    </source>
</reference>
<dbReference type="SUPFAM" id="SSF55347">
    <property type="entry name" value="Glyceraldehyde-3-phosphate dehydrogenase-like, C-terminal domain"/>
    <property type="match status" value="1"/>
</dbReference>
<dbReference type="HOGENOM" id="CLU_023194_7_0_9"/>
<dbReference type="Pfam" id="PF01408">
    <property type="entry name" value="GFO_IDH_MocA"/>
    <property type="match status" value="1"/>
</dbReference>
<dbReference type="AlphaFoldDB" id="H3NI58"/>
<dbReference type="OrthoDB" id="9815825at2"/>
<dbReference type="Proteomes" id="UP000006190">
    <property type="component" value="Unassembled WGS sequence"/>
</dbReference>
<dbReference type="PANTHER" id="PTHR43054:SF1">
    <property type="entry name" value="SCYLLO-INOSITOL 2-DEHYDROGENASE (NADP(+)) IOLU"/>
    <property type="match status" value="1"/>
</dbReference>
<keyword evidence="4" id="KW-1185">Reference proteome</keyword>